<accession>A0A6L9SUF4</accession>
<keyword evidence="1" id="KW-0378">Hydrolase</keyword>
<dbReference type="Proteomes" id="UP000483293">
    <property type="component" value="Unassembled WGS sequence"/>
</dbReference>
<dbReference type="EMBL" id="WHZV01000005">
    <property type="protein sequence ID" value="NEG55473.1"/>
    <property type="molecule type" value="Genomic_DNA"/>
</dbReference>
<gene>
    <name evidence="4" type="ORF">GFD21_06805</name>
</gene>
<feature type="domain" description="Fibronectin type-III" evidence="3">
    <location>
        <begin position="129"/>
        <end position="229"/>
    </location>
</feature>
<evidence type="ECO:0000256" key="1">
    <source>
        <dbReference type="ARBA" id="ARBA00023295"/>
    </source>
</evidence>
<dbReference type="SMART" id="SM00060">
    <property type="entry name" value="FN3"/>
    <property type="match status" value="3"/>
</dbReference>
<dbReference type="GO" id="GO:0016798">
    <property type="term" value="F:hydrolase activity, acting on glycosyl bonds"/>
    <property type="evidence" value="ECO:0007669"/>
    <property type="project" value="UniProtKB-KW"/>
</dbReference>
<dbReference type="AlphaFoldDB" id="A0A6L9SUF4"/>
<keyword evidence="1" id="KW-0326">Glycosidase</keyword>
<dbReference type="PROSITE" id="PS50853">
    <property type="entry name" value="FN3"/>
    <property type="match status" value="2"/>
</dbReference>
<dbReference type="SUPFAM" id="SSF49265">
    <property type="entry name" value="Fibronectin type III"/>
    <property type="match status" value="2"/>
</dbReference>
<evidence type="ECO:0000313" key="5">
    <source>
        <dbReference type="Proteomes" id="UP000483293"/>
    </source>
</evidence>
<keyword evidence="2" id="KW-0119">Carbohydrate metabolism</keyword>
<reference evidence="4 5" key="1">
    <citation type="submission" date="2019-10" db="EMBL/GenBank/DDBJ databases">
        <title>Bifidobacterium from non-human primates.</title>
        <authorList>
            <person name="Modesto M."/>
        </authorList>
    </citation>
    <scope>NUCLEOTIDE SEQUENCE [LARGE SCALE GENOMIC DNA]</scope>
    <source>
        <strain evidence="4 5">SMA15</strain>
    </source>
</reference>
<dbReference type="InterPro" id="IPR003961">
    <property type="entry name" value="FN3_dom"/>
</dbReference>
<feature type="domain" description="Fibronectin type-III" evidence="3">
    <location>
        <begin position="331"/>
        <end position="429"/>
    </location>
</feature>
<evidence type="ECO:0000259" key="3">
    <source>
        <dbReference type="PROSITE" id="PS50853"/>
    </source>
</evidence>
<sequence length="747" mass="81633">MADGYGNVVGYWRCHVAAWVTSSDDTSDVIHVEARWQSIAAHWNYSGWVAATVWINGQQVNHTNNSGNRYIDNSETTVLTGDLRVAKTEGARNITCSASIAWNGSIHPGTSNANVGVPVAGINYKTPNPPKNVTWTRVDDTATNLTWQAAYDNNALKPWKQVIIDRIMYTDGATTGASWGNVATLNWNAVNYKATGQKTNTRIGYALYARNQKGDSSHVNLLYLYTTPAAPKSLTAVKTETGVTLSCDASNTYPYRLELQRKSNLDTDWTSVTDDWQPGATWPATTVDSEPPAGTVTYRARVIRPAYSDDTTKTILTGEWTESNTVTTITPPLAPTILTPTADGVYPAGTSVAFAWKPNHPDGSAQSAAQVQYRSTSESTAHTADVSSQTTVQQTISGTGTYVMRVRTKGLHEDWGAWSDWVTFTVAYAPSVVVTSPSGDITASPFTVAWSVADETGVSQQRVTILSEGVEKYSTLVDPSERSLVVNASKYLPSNNARLTITVAVRGGSSLTASTSVLREVKYTPPADPMVVVEADDAYAAHITISFGTPTGSQPETLYASVHRILPDGSELLMADRLTDNQQAVDVLPPLNLDYQYRVVAYAASGAVATVLHTANIQADFGILNFGSDAGQYLRFGYDMTVSHTRSHQTSEFHFARGDGADAFPSSYELNQTDGSMNVTGMWEWDQEWYLKCLELAEEYAYAWYREPSGLRAYVKAEQSVSVDVKERKDIQYSADLTRLTWEEPVR</sequence>
<protein>
    <recommendedName>
        <fullName evidence="3">Fibronectin type-III domain-containing protein</fullName>
    </recommendedName>
</protein>
<name>A0A6L9SUF4_9BIFI</name>
<dbReference type="InterPro" id="IPR013783">
    <property type="entry name" value="Ig-like_fold"/>
</dbReference>
<proteinExistence type="predicted"/>
<keyword evidence="2" id="KW-0624">Polysaccharide degradation</keyword>
<evidence type="ECO:0000256" key="2">
    <source>
        <dbReference type="ARBA" id="ARBA00023326"/>
    </source>
</evidence>
<dbReference type="GO" id="GO:0000272">
    <property type="term" value="P:polysaccharide catabolic process"/>
    <property type="evidence" value="ECO:0007669"/>
    <property type="project" value="UniProtKB-KW"/>
</dbReference>
<evidence type="ECO:0000313" key="4">
    <source>
        <dbReference type="EMBL" id="NEG55473.1"/>
    </source>
</evidence>
<dbReference type="RefSeq" id="WP_163197217.1">
    <property type="nucleotide sequence ID" value="NZ_WHZV01000005.1"/>
</dbReference>
<organism evidence="4 5">
    <name type="scientific">Bifidobacterium platyrrhinorum</name>
    <dbReference type="NCBI Taxonomy" id="2661628"/>
    <lineage>
        <taxon>Bacteria</taxon>
        <taxon>Bacillati</taxon>
        <taxon>Actinomycetota</taxon>
        <taxon>Actinomycetes</taxon>
        <taxon>Bifidobacteriales</taxon>
        <taxon>Bifidobacteriaceae</taxon>
        <taxon>Bifidobacterium</taxon>
    </lineage>
</organism>
<keyword evidence="5" id="KW-1185">Reference proteome</keyword>
<dbReference type="InterPro" id="IPR036116">
    <property type="entry name" value="FN3_sf"/>
</dbReference>
<dbReference type="Gene3D" id="2.60.40.10">
    <property type="entry name" value="Immunoglobulins"/>
    <property type="match status" value="2"/>
</dbReference>
<dbReference type="CDD" id="cd00063">
    <property type="entry name" value="FN3"/>
    <property type="match status" value="1"/>
</dbReference>
<comment type="caution">
    <text evidence="4">The sequence shown here is derived from an EMBL/GenBank/DDBJ whole genome shotgun (WGS) entry which is preliminary data.</text>
</comment>